<dbReference type="InterPro" id="IPR003855">
    <property type="entry name" value="K+_transporter"/>
</dbReference>
<dbReference type="EMBL" id="KI392405">
    <property type="protein sequence ID" value="ERN16962.1"/>
    <property type="molecule type" value="Genomic_DNA"/>
</dbReference>
<keyword evidence="2" id="KW-0472">Membrane</keyword>
<feature type="domain" description="K+ potassium transporter integral membrane" evidence="3">
    <location>
        <begin position="12"/>
        <end position="79"/>
    </location>
</feature>
<dbReference type="GO" id="GO:0016020">
    <property type="term" value="C:membrane"/>
    <property type="evidence" value="ECO:0000318"/>
    <property type="project" value="GO_Central"/>
</dbReference>
<feature type="transmembrane region" description="Helical" evidence="2">
    <location>
        <begin position="12"/>
        <end position="35"/>
    </location>
</feature>
<evidence type="ECO:0000256" key="2">
    <source>
        <dbReference type="SAM" id="Phobius"/>
    </source>
</evidence>
<feature type="transmembrane region" description="Helical" evidence="2">
    <location>
        <begin position="152"/>
        <end position="171"/>
    </location>
</feature>
<feature type="domain" description="K+ potassium transporter integral membrane" evidence="3">
    <location>
        <begin position="80"/>
        <end position="254"/>
    </location>
</feature>
<keyword evidence="2" id="KW-0812">Transmembrane</keyword>
<feature type="transmembrane region" description="Helical" evidence="2">
    <location>
        <begin position="223"/>
        <end position="243"/>
    </location>
</feature>
<dbReference type="Proteomes" id="UP000017836">
    <property type="component" value="Unassembled WGS sequence"/>
</dbReference>
<dbReference type="PANTHER" id="PTHR30540:SF87">
    <property type="entry name" value="POTASSIUM TRANSPORTER"/>
    <property type="match status" value="1"/>
</dbReference>
<dbReference type="Pfam" id="PF02705">
    <property type="entry name" value="K_trans"/>
    <property type="match status" value="2"/>
</dbReference>
<dbReference type="GO" id="GO:0006813">
    <property type="term" value="P:potassium ion transport"/>
    <property type="evidence" value="ECO:0000318"/>
    <property type="project" value="GO_Central"/>
</dbReference>
<protein>
    <recommendedName>
        <fullName evidence="3">K+ potassium transporter integral membrane domain-containing protein</fullName>
    </recommendedName>
</protein>
<dbReference type="STRING" id="13333.U5D6B4"/>
<dbReference type="GO" id="GO:0015079">
    <property type="term" value="F:potassium ion transmembrane transporter activity"/>
    <property type="evidence" value="ECO:0000318"/>
    <property type="project" value="GO_Central"/>
</dbReference>
<feature type="transmembrane region" description="Helical" evidence="2">
    <location>
        <begin position="183"/>
        <end position="203"/>
    </location>
</feature>
<comment type="similarity">
    <text evidence="1">Belongs to the HAK/KUP transporter (TC 2.A.72.3) family.</text>
</comment>
<keyword evidence="2" id="KW-1133">Transmembrane helix</keyword>
<gene>
    <name evidence="4" type="ORF">AMTR_s00057p00198180</name>
</gene>
<evidence type="ECO:0000313" key="5">
    <source>
        <dbReference type="Proteomes" id="UP000017836"/>
    </source>
</evidence>
<name>U5D6B4_AMBTC</name>
<feature type="transmembrane region" description="Helical" evidence="2">
    <location>
        <begin position="79"/>
        <end position="97"/>
    </location>
</feature>
<sequence length="281" mass="31347">MQDLSWETILKLAIQSIGVVFGDLGTSPLYVYAGIFQDGIKHKDDVLGVLSLILYTLMIIPLIKYVFIVLQENDNGEGSVTMICIAILNFLFAVQIFGTEKVGYSFSPILIVWFLFICLIGFYNFIRHDPGVIRALNPMYIIEYFRRNKKDAWISLGGVILCTTGAECMFANLGHFTMQSIQISMCSVVFPSITFSYIGQAAYLRNHTSNAADSFYKATPDSLFWPMFVVAVAAAIVASQSLISGSFSIVKQSLGVFTRERYTLLPSIRGRCSYQRSIGFS</sequence>
<proteinExistence type="inferred from homology"/>
<dbReference type="InterPro" id="IPR053951">
    <property type="entry name" value="K_trans_N"/>
</dbReference>
<accession>U5D6B4</accession>
<dbReference type="OMA" id="FTRERYT"/>
<dbReference type="Gramene" id="ERN16962">
    <property type="protein sequence ID" value="ERN16962"/>
    <property type="gene ID" value="AMTR_s00057p00198180"/>
</dbReference>
<dbReference type="HOGENOM" id="CLU_991573_0_0_1"/>
<dbReference type="PANTHER" id="PTHR30540">
    <property type="entry name" value="OSMOTIC STRESS POTASSIUM TRANSPORTER"/>
    <property type="match status" value="1"/>
</dbReference>
<organism evidence="4 5">
    <name type="scientific">Amborella trichopoda</name>
    <dbReference type="NCBI Taxonomy" id="13333"/>
    <lineage>
        <taxon>Eukaryota</taxon>
        <taxon>Viridiplantae</taxon>
        <taxon>Streptophyta</taxon>
        <taxon>Embryophyta</taxon>
        <taxon>Tracheophyta</taxon>
        <taxon>Spermatophyta</taxon>
        <taxon>Magnoliopsida</taxon>
        <taxon>Amborellales</taxon>
        <taxon>Amborellaceae</taxon>
        <taxon>Amborella</taxon>
    </lineage>
</organism>
<keyword evidence="5" id="KW-1185">Reference proteome</keyword>
<reference evidence="5" key="1">
    <citation type="journal article" date="2013" name="Science">
        <title>The Amborella genome and the evolution of flowering plants.</title>
        <authorList>
            <consortium name="Amborella Genome Project"/>
        </authorList>
    </citation>
    <scope>NUCLEOTIDE SEQUENCE [LARGE SCALE GENOMIC DNA]</scope>
</reference>
<evidence type="ECO:0000259" key="3">
    <source>
        <dbReference type="Pfam" id="PF02705"/>
    </source>
</evidence>
<dbReference type="AlphaFoldDB" id="U5D6B4"/>
<feature type="transmembrane region" description="Helical" evidence="2">
    <location>
        <begin position="47"/>
        <end position="67"/>
    </location>
</feature>
<feature type="transmembrane region" description="Helical" evidence="2">
    <location>
        <begin position="109"/>
        <end position="126"/>
    </location>
</feature>
<dbReference type="eggNOG" id="ENOG502QPSA">
    <property type="taxonomic scope" value="Eukaryota"/>
</dbReference>
<evidence type="ECO:0000256" key="1">
    <source>
        <dbReference type="ARBA" id="ARBA00008440"/>
    </source>
</evidence>
<evidence type="ECO:0000313" key="4">
    <source>
        <dbReference type="EMBL" id="ERN16962.1"/>
    </source>
</evidence>